<keyword evidence="3" id="KW-0004">4Fe-4S</keyword>
<accession>A0A6L8Q146</accession>
<dbReference type="InterPro" id="IPR013985">
    <property type="entry name" value="Ald_Fedxn_OxRdtase_dom3"/>
</dbReference>
<evidence type="ECO:0000256" key="2">
    <source>
        <dbReference type="ARBA" id="ARBA00011032"/>
    </source>
</evidence>
<evidence type="ECO:0000259" key="9">
    <source>
        <dbReference type="SMART" id="SM00790"/>
    </source>
</evidence>
<evidence type="ECO:0000256" key="8">
    <source>
        <dbReference type="ARBA" id="ARBA00049934"/>
    </source>
</evidence>
<dbReference type="GO" id="GO:0046872">
    <property type="term" value="F:metal ion binding"/>
    <property type="evidence" value="ECO:0007669"/>
    <property type="project" value="UniProtKB-KW"/>
</dbReference>
<keyword evidence="5" id="KW-0560">Oxidoreductase</keyword>
<comment type="cofactor">
    <cofactor evidence="1">
        <name>[4Fe-4S] cluster</name>
        <dbReference type="ChEBI" id="CHEBI:49883"/>
    </cofactor>
</comment>
<evidence type="ECO:0000256" key="1">
    <source>
        <dbReference type="ARBA" id="ARBA00001966"/>
    </source>
</evidence>
<evidence type="ECO:0000256" key="4">
    <source>
        <dbReference type="ARBA" id="ARBA00022723"/>
    </source>
</evidence>
<name>A0A6L8Q146_9ACTN</name>
<evidence type="ECO:0000256" key="7">
    <source>
        <dbReference type="ARBA" id="ARBA00023014"/>
    </source>
</evidence>
<dbReference type="GO" id="GO:0016625">
    <property type="term" value="F:oxidoreductase activity, acting on the aldehyde or oxo group of donors, iron-sulfur protein as acceptor"/>
    <property type="evidence" value="ECO:0007669"/>
    <property type="project" value="InterPro"/>
</dbReference>
<dbReference type="InterPro" id="IPR036021">
    <property type="entry name" value="Tungsten_al_ferr_oxy-like_C"/>
</dbReference>
<keyword evidence="7" id="KW-0411">Iron-sulfur</keyword>
<dbReference type="SUPFAM" id="SSF48310">
    <property type="entry name" value="Aldehyde ferredoxin oxidoreductase, C-terminal domains"/>
    <property type="match status" value="1"/>
</dbReference>
<dbReference type="Proteomes" id="UP000472380">
    <property type="component" value="Unassembled WGS sequence"/>
</dbReference>
<sequence length="684" mass="75426">MADEYYGYVGTLLKVNLTDMTVEKIPTNTYDTDKWIGGRGLGSIIQWTECPTTAGALDPENVLTFLTGSLTGTMLDGGRTFVQAVSPAGYPDTGSFARSSFGSSFAPEMKFAGYDGIIFMGKAPYPVYFYINDDIAEIRDARDLWGMDNFAVQNELYRRSGNKAKIASIGPAGEHMSMFSTILSDESSATGMGSFGAVMGSKNLKAISIQGTGSVKVADPQGLLDLVEYTQNLCCRKLYETTPEAPANSYVGSWQASLPLTDTDLYKEARDPEGKLEIAYTGCYSCPWGGCGYGVRFKDGSGMSLGQLRCTEAIPVSAESAACGEYVGRAHMKRLTLNERLGLSDCNTWFQGLDPIFQAGNILTEENTGIDWTNFGTEDFTRELMYSVAYQSTEVGAAIAKGWRYFLEEYIGTPEAKYFYRAIRGIRNSPKHNGGGVCGWYIPGAYLAPGLLRFATSNLNATDIRCTGAETYLLFGSNGDLLPPGSDEWQALVDGNSTKLFGSPQVYEDIRNWDWESDSIAPFCKWNHQFKALDDSLIFCYIAMSAMGIYSNYTEGHEGDFDIPKKLFKVVTGIDFGEEEEAAFGERMFLLERAILTRQGCDRNDDLLFDEVYQEYSAENLENSFYQTETGLTKEHYEKMLDAWYEVMGFDVATGMPKVSTFEAAGVPEIADRLVSEYGVQLPA</sequence>
<feature type="domain" description="Aldehyde ferredoxin oxidoreductase N-terminal" evidence="9">
    <location>
        <begin position="8"/>
        <end position="213"/>
    </location>
</feature>
<dbReference type="EMBL" id="VJNE01000001">
    <property type="protein sequence ID" value="MZG27023.1"/>
    <property type="molecule type" value="Genomic_DNA"/>
</dbReference>
<evidence type="ECO:0000256" key="5">
    <source>
        <dbReference type="ARBA" id="ARBA00023002"/>
    </source>
</evidence>
<dbReference type="AlphaFoldDB" id="A0A6L8Q146"/>
<dbReference type="InterPro" id="IPR013983">
    <property type="entry name" value="Ald_Fedxn_OxRdtase_N"/>
</dbReference>
<dbReference type="Pfam" id="PF01314">
    <property type="entry name" value="AFOR_C"/>
    <property type="match status" value="1"/>
</dbReference>
<reference evidence="10 11" key="1">
    <citation type="submission" date="2019-07" db="EMBL/GenBank/DDBJ databases">
        <title>Draft genome sequence of Adlercreutzia equolifaciens IPLA 37004, a human intestinal strain that does not produces equol from daidzein.</title>
        <authorList>
            <person name="Vazquez L."/>
            <person name="Florez A.B."/>
            <person name="Mayo B."/>
        </authorList>
    </citation>
    <scope>NUCLEOTIDE SEQUENCE [LARGE SCALE GENOMIC DNA]</scope>
    <source>
        <strain evidence="10 11">IPLA 37004</strain>
    </source>
</reference>
<comment type="similarity">
    <text evidence="2">Belongs to the AOR/FOR family.</text>
</comment>
<comment type="caution">
    <text evidence="10">The sequence shown here is derived from an EMBL/GenBank/DDBJ whole genome shotgun (WGS) entry which is preliminary data.</text>
</comment>
<dbReference type="Pfam" id="PF02730">
    <property type="entry name" value="AFOR_N"/>
    <property type="match status" value="1"/>
</dbReference>
<dbReference type="SMART" id="SM00790">
    <property type="entry name" value="AFOR_N"/>
    <property type="match status" value="1"/>
</dbReference>
<evidence type="ECO:0000313" key="10">
    <source>
        <dbReference type="EMBL" id="MZG27023.1"/>
    </source>
</evidence>
<evidence type="ECO:0000256" key="3">
    <source>
        <dbReference type="ARBA" id="ARBA00022485"/>
    </source>
</evidence>
<gene>
    <name evidence="10" type="ORF">FM068_00175</name>
</gene>
<keyword evidence="4" id="KW-0479">Metal-binding</keyword>
<dbReference type="RefSeq" id="WP_161127150.1">
    <property type="nucleotide sequence ID" value="NZ_CBCTOK010000005.1"/>
</dbReference>
<dbReference type="InterPro" id="IPR036503">
    <property type="entry name" value="Ald_Fedxn_OxRdtase_N_sf"/>
</dbReference>
<dbReference type="InterPro" id="IPR051919">
    <property type="entry name" value="W-dependent_AOR"/>
</dbReference>
<evidence type="ECO:0000313" key="11">
    <source>
        <dbReference type="Proteomes" id="UP000472380"/>
    </source>
</evidence>
<dbReference type="InterPro" id="IPR001203">
    <property type="entry name" value="OxRdtase_Ald_Fedxn_C"/>
</dbReference>
<proteinExistence type="inferred from homology"/>
<dbReference type="Gene3D" id="1.10.569.10">
    <property type="entry name" value="Aldehyde Ferredoxin Oxidoreductase Protein, subunit A, domain 2"/>
    <property type="match status" value="1"/>
</dbReference>
<dbReference type="PANTHER" id="PTHR30038">
    <property type="entry name" value="ALDEHYDE FERREDOXIN OXIDOREDUCTASE"/>
    <property type="match status" value="1"/>
</dbReference>
<dbReference type="InterPro" id="IPR013984">
    <property type="entry name" value="Ald_Fedxn_OxRdtase_dom2"/>
</dbReference>
<dbReference type="GO" id="GO:0009055">
    <property type="term" value="F:electron transfer activity"/>
    <property type="evidence" value="ECO:0007669"/>
    <property type="project" value="InterPro"/>
</dbReference>
<dbReference type="PANTHER" id="PTHR30038:SF5">
    <property type="entry name" value="ALDEHYDE FERREDOXIN OXIDOREDUCTASE"/>
    <property type="match status" value="1"/>
</dbReference>
<protein>
    <recommendedName>
        <fullName evidence="9">Aldehyde ferredoxin oxidoreductase N-terminal domain-containing protein</fullName>
    </recommendedName>
</protein>
<dbReference type="Gene3D" id="1.10.599.10">
    <property type="entry name" value="Aldehyde Ferredoxin Oxidoreductase Protein, subunit A, domain 3"/>
    <property type="match status" value="1"/>
</dbReference>
<comment type="cofactor">
    <cofactor evidence="8">
        <name>tungstopterin</name>
        <dbReference type="ChEBI" id="CHEBI:30402"/>
    </cofactor>
</comment>
<keyword evidence="6" id="KW-0408">Iron</keyword>
<dbReference type="SUPFAM" id="SSF56228">
    <property type="entry name" value="Aldehyde ferredoxin oxidoreductase, N-terminal domain"/>
    <property type="match status" value="1"/>
</dbReference>
<evidence type="ECO:0000256" key="6">
    <source>
        <dbReference type="ARBA" id="ARBA00023004"/>
    </source>
</evidence>
<dbReference type="Gene3D" id="3.60.9.10">
    <property type="entry name" value="Aldehyde ferredoxin oxidoreductase, N-terminal domain"/>
    <property type="match status" value="1"/>
</dbReference>
<dbReference type="GO" id="GO:0051539">
    <property type="term" value="F:4 iron, 4 sulfur cluster binding"/>
    <property type="evidence" value="ECO:0007669"/>
    <property type="project" value="UniProtKB-KW"/>
</dbReference>
<organism evidence="10 11">
    <name type="scientific">Adlercreutzia equolifaciens</name>
    <dbReference type="NCBI Taxonomy" id="446660"/>
    <lineage>
        <taxon>Bacteria</taxon>
        <taxon>Bacillati</taxon>
        <taxon>Actinomycetota</taxon>
        <taxon>Coriobacteriia</taxon>
        <taxon>Eggerthellales</taxon>
        <taxon>Eggerthellaceae</taxon>
        <taxon>Adlercreutzia</taxon>
    </lineage>
</organism>